<keyword evidence="7" id="KW-1185">Reference proteome</keyword>
<comment type="similarity">
    <text evidence="2">Belongs to the bacterial solute-binding protein 2 family.</text>
</comment>
<keyword evidence="3 4" id="KW-0732">Signal</keyword>
<dbReference type="PANTHER" id="PTHR46847:SF1">
    <property type="entry name" value="D-ALLOSE-BINDING PERIPLASMIC PROTEIN-RELATED"/>
    <property type="match status" value="1"/>
</dbReference>
<evidence type="ECO:0000313" key="6">
    <source>
        <dbReference type="EMBL" id="MET4582905.1"/>
    </source>
</evidence>
<dbReference type="PROSITE" id="PS51257">
    <property type="entry name" value="PROKAR_LIPOPROTEIN"/>
    <property type="match status" value="1"/>
</dbReference>
<dbReference type="PANTHER" id="PTHR46847">
    <property type="entry name" value="D-ALLOSE-BINDING PERIPLASMIC PROTEIN-RELATED"/>
    <property type="match status" value="1"/>
</dbReference>
<accession>A0ABV2QPD7</accession>
<dbReference type="InterPro" id="IPR025997">
    <property type="entry name" value="SBP_2_dom"/>
</dbReference>
<dbReference type="InterPro" id="IPR028082">
    <property type="entry name" value="Peripla_BP_I"/>
</dbReference>
<sequence length="369" mass="38697">MRTPQVTRRSFKRQLVTAAALVTVATIALAGCSSASEDGGGSATAAAEDVQLVEGVRSLSNSYHANWVAGGQLFADSVDKKLDVITDEADSQKQLSQIKALAGSGNVYALNVDPNTSADTEAIVRAVTDAGGYVVTQWNKPDDLNPWDIGDHWVAHISFDGRVSGKEVSAKLFDAMAGEGGIIALQGILDNVASKQRFEGLNNALAEAPGITLLDQQTANWSRSEALTVTQTLLAKHGDSVKGIWAANDEMALGALEALKAAGLDGEIPIVGFDAVPQALDEIKSGTSGYIASVSTDAFWQGGAALSLAYMAASGAIKVSDLSHDQRAFYGTQIVVTGDNVDDFITPPTLDKLEADFDDPWKRSQGGIN</sequence>
<dbReference type="Proteomes" id="UP001549257">
    <property type="component" value="Unassembled WGS sequence"/>
</dbReference>
<dbReference type="RefSeq" id="WP_354025059.1">
    <property type="nucleotide sequence ID" value="NZ_JBEPSJ010000002.1"/>
</dbReference>
<dbReference type="EMBL" id="JBEPSJ010000002">
    <property type="protein sequence ID" value="MET4582905.1"/>
    <property type="molecule type" value="Genomic_DNA"/>
</dbReference>
<dbReference type="Gene3D" id="3.40.50.2300">
    <property type="match status" value="2"/>
</dbReference>
<proteinExistence type="inferred from homology"/>
<evidence type="ECO:0000256" key="1">
    <source>
        <dbReference type="ARBA" id="ARBA00004196"/>
    </source>
</evidence>
<comment type="caution">
    <text evidence="6">The sequence shown here is derived from an EMBL/GenBank/DDBJ whole genome shotgun (WGS) entry which is preliminary data.</text>
</comment>
<evidence type="ECO:0000256" key="3">
    <source>
        <dbReference type="ARBA" id="ARBA00022729"/>
    </source>
</evidence>
<name>A0ABV2QPD7_9MICO</name>
<feature type="domain" description="Periplasmic binding protein" evidence="5">
    <location>
        <begin position="58"/>
        <end position="315"/>
    </location>
</feature>
<feature type="chain" id="PRO_5046632455" evidence="4">
    <location>
        <begin position="31"/>
        <end position="369"/>
    </location>
</feature>
<comment type="subcellular location">
    <subcellularLocation>
        <location evidence="1">Cell envelope</location>
    </subcellularLocation>
</comment>
<dbReference type="CDD" id="cd01536">
    <property type="entry name" value="PBP1_ABC_sugar_binding-like"/>
    <property type="match status" value="1"/>
</dbReference>
<dbReference type="SUPFAM" id="SSF53822">
    <property type="entry name" value="Periplasmic binding protein-like I"/>
    <property type="match status" value="1"/>
</dbReference>
<feature type="signal peptide" evidence="4">
    <location>
        <begin position="1"/>
        <end position="30"/>
    </location>
</feature>
<organism evidence="6 7">
    <name type="scientific">Conyzicola nivalis</name>
    <dbReference type="NCBI Taxonomy" id="1477021"/>
    <lineage>
        <taxon>Bacteria</taxon>
        <taxon>Bacillati</taxon>
        <taxon>Actinomycetota</taxon>
        <taxon>Actinomycetes</taxon>
        <taxon>Micrococcales</taxon>
        <taxon>Microbacteriaceae</taxon>
        <taxon>Conyzicola</taxon>
    </lineage>
</organism>
<evidence type="ECO:0000256" key="2">
    <source>
        <dbReference type="ARBA" id="ARBA00007639"/>
    </source>
</evidence>
<evidence type="ECO:0000259" key="5">
    <source>
        <dbReference type="Pfam" id="PF13407"/>
    </source>
</evidence>
<gene>
    <name evidence="6" type="ORF">ABIE21_002415</name>
</gene>
<reference evidence="6 7" key="1">
    <citation type="submission" date="2024-06" db="EMBL/GenBank/DDBJ databases">
        <title>Sorghum-associated microbial communities from plants grown in Nebraska, USA.</title>
        <authorList>
            <person name="Schachtman D."/>
        </authorList>
    </citation>
    <scope>NUCLEOTIDE SEQUENCE [LARGE SCALE GENOMIC DNA]</scope>
    <source>
        <strain evidence="6 7">2857</strain>
    </source>
</reference>
<evidence type="ECO:0000313" key="7">
    <source>
        <dbReference type="Proteomes" id="UP001549257"/>
    </source>
</evidence>
<protein>
    <submittedName>
        <fullName evidence="6">Ribose transport system substrate-binding protein</fullName>
    </submittedName>
</protein>
<dbReference type="Pfam" id="PF13407">
    <property type="entry name" value="Peripla_BP_4"/>
    <property type="match status" value="1"/>
</dbReference>
<evidence type="ECO:0000256" key="4">
    <source>
        <dbReference type="SAM" id="SignalP"/>
    </source>
</evidence>